<feature type="compositionally biased region" description="Polar residues" evidence="1">
    <location>
        <begin position="17"/>
        <end position="28"/>
    </location>
</feature>
<sequence length="323" mass="34971">MAFPNLPPERQVVHRPSSATKMTTSQASFAGPVTGSQPFLAPAFAAPRSQQSLSDYPPLALFAAAEQAQQQELQRQQQQAAQIQSPVQSPFQAPASTLNLSINPKLPSLEGLLKQMQTTSPTSSTASSPQQLRLSPMSRELAPMPSLRTMISPNMTKRVLPVTQAPLPGVGSFVPQAYPQMSSSMGPSFPSKKRSWADATPVQQVVYPVKSRASPSNGHTTHRSRASKYCKIEGCERVSQRNNLCHSHGGKRLCKEEGCSSKDRGNGFCIKHGGGKICSMAGCEKKARRKGLCTQHFRISDEHNAESVVSSPFMAEHSAFRSV</sequence>
<feature type="domain" description="WRKY19-like zinc finger" evidence="2">
    <location>
        <begin position="250"/>
        <end position="274"/>
    </location>
</feature>
<evidence type="ECO:0000259" key="2">
    <source>
        <dbReference type="Pfam" id="PF24906"/>
    </source>
</evidence>
<organism evidence="3 4">
    <name type="scientific">Phytophthora oleae</name>
    <dbReference type="NCBI Taxonomy" id="2107226"/>
    <lineage>
        <taxon>Eukaryota</taxon>
        <taxon>Sar</taxon>
        <taxon>Stramenopiles</taxon>
        <taxon>Oomycota</taxon>
        <taxon>Peronosporomycetes</taxon>
        <taxon>Peronosporales</taxon>
        <taxon>Peronosporaceae</taxon>
        <taxon>Phytophthora</taxon>
    </lineage>
</organism>
<dbReference type="AlphaFoldDB" id="A0ABD3F5Z5"/>
<keyword evidence="4" id="KW-1185">Reference proteome</keyword>
<evidence type="ECO:0000256" key="1">
    <source>
        <dbReference type="SAM" id="MobiDB-lite"/>
    </source>
</evidence>
<dbReference type="EMBL" id="JBIMZQ010000036">
    <property type="protein sequence ID" value="KAL3661417.1"/>
    <property type="molecule type" value="Genomic_DNA"/>
</dbReference>
<reference evidence="3 4" key="1">
    <citation type="submission" date="2024-09" db="EMBL/GenBank/DDBJ databases">
        <title>Genome sequencing and assembly of Phytophthora oleae, isolate VK10A, causative agent of rot of olive drupes.</title>
        <authorList>
            <person name="Conti Taguali S."/>
            <person name="Riolo M."/>
            <person name="La Spada F."/>
            <person name="Cacciola S.O."/>
            <person name="Dionisio G."/>
        </authorList>
    </citation>
    <scope>NUCLEOTIDE SEQUENCE [LARGE SCALE GENOMIC DNA]</scope>
    <source>
        <strain evidence="3 4">VK10A</strain>
    </source>
</reference>
<proteinExistence type="predicted"/>
<dbReference type="Proteomes" id="UP001632037">
    <property type="component" value="Unassembled WGS sequence"/>
</dbReference>
<dbReference type="PANTHER" id="PTHR31827">
    <property type="entry name" value="EMB|CAB89363.1"/>
    <property type="match status" value="1"/>
</dbReference>
<accession>A0ABD3F5Z5</accession>
<evidence type="ECO:0000313" key="4">
    <source>
        <dbReference type="Proteomes" id="UP001632037"/>
    </source>
</evidence>
<dbReference type="PANTHER" id="PTHR31827:SF1">
    <property type="entry name" value="EMB|CAB89363.1"/>
    <property type="match status" value="1"/>
</dbReference>
<dbReference type="InterPro" id="IPR056866">
    <property type="entry name" value="Znf_WRKY19"/>
</dbReference>
<protein>
    <recommendedName>
        <fullName evidence="2">WRKY19-like zinc finger domain-containing protein</fullName>
    </recommendedName>
</protein>
<gene>
    <name evidence="3" type="ORF">V7S43_013620</name>
</gene>
<feature type="region of interest" description="Disordered" evidence="1">
    <location>
        <begin position="1"/>
        <end position="33"/>
    </location>
</feature>
<feature type="compositionally biased region" description="Low complexity" evidence="1">
    <location>
        <begin position="116"/>
        <end position="131"/>
    </location>
</feature>
<comment type="caution">
    <text evidence="3">The sequence shown here is derived from an EMBL/GenBank/DDBJ whole genome shotgun (WGS) entry which is preliminary data.</text>
</comment>
<evidence type="ECO:0000313" key="3">
    <source>
        <dbReference type="EMBL" id="KAL3661417.1"/>
    </source>
</evidence>
<name>A0ABD3F5Z5_9STRA</name>
<dbReference type="Pfam" id="PF24906">
    <property type="entry name" value="Zf_WRKY19"/>
    <property type="match status" value="1"/>
</dbReference>
<feature type="region of interest" description="Disordered" evidence="1">
    <location>
        <begin position="116"/>
        <end position="135"/>
    </location>
</feature>